<sequence length="33" mass="3468">MGKHGDKSDGDSHQPGKPIPPPEKDEKGKGKGK</sequence>
<feature type="region of interest" description="Disordered" evidence="1">
    <location>
        <begin position="1"/>
        <end position="33"/>
    </location>
</feature>
<evidence type="ECO:0000313" key="3">
    <source>
        <dbReference type="Proteomes" id="UP000198318"/>
    </source>
</evidence>
<accession>A0A239K810</accession>
<feature type="compositionally biased region" description="Basic and acidic residues" evidence="1">
    <location>
        <begin position="1"/>
        <end position="14"/>
    </location>
</feature>
<evidence type="ECO:0000256" key="1">
    <source>
        <dbReference type="SAM" id="MobiDB-lite"/>
    </source>
</evidence>
<keyword evidence="3" id="KW-1185">Reference proteome</keyword>
<protein>
    <submittedName>
        <fullName evidence="2">Uncharacterized protein</fullName>
    </submittedName>
</protein>
<evidence type="ECO:0000313" key="2">
    <source>
        <dbReference type="EMBL" id="SNT14606.1"/>
    </source>
</evidence>
<gene>
    <name evidence="2" type="ORF">SAMN05443665_101763</name>
</gene>
<dbReference type="Proteomes" id="UP000198318">
    <property type="component" value="Unassembled WGS sequence"/>
</dbReference>
<dbReference type="AlphaFoldDB" id="A0A239K810"/>
<feature type="compositionally biased region" description="Basic and acidic residues" evidence="1">
    <location>
        <begin position="22"/>
        <end position="33"/>
    </location>
</feature>
<dbReference type="EMBL" id="FZOR01000017">
    <property type="protein sequence ID" value="SNT14606.1"/>
    <property type="molecule type" value="Genomic_DNA"/>
</dbReference>
<proteinExistence type="predicted"/>
<name>A0A239K810_9ACTN</name>
<organism evidence="2 3">
    <name type="scientific">Actinomadura meyerae</name>
    <dbReference type="NCBI Taxonomy" id="240840"/>
    <lineage>
        <taxon>Bacteria</taxon>
        <taxon>Bacillati</taxon>
        <taxon>Actinomycetota</taxon>
        <taxon>Actinomycetes</taxon>
        <taxon>Streptosporangiales</taxon>
        <taxon>Thermomonosporaceae</taxon>
        <taxon>Actinomadura</taxon>
    </lineage>
</organism>
<reference evidence="2 3" key="1">
    <citation type="submission" date="2017-06" db="EMBL/GenBank/DDBJ databases">
        <authorList>
            <person name="Kim H.J."/>
            <person name="Triplett B.A."/>
        </authorList>
    </citation>
    <scope>NUCLEOTIDE SEQUENCE [LARGE SCALE GENOMIC DNA]</scope>
    <source>
        <strain evidence="2 3">DSM 44715</strain>
    </source>
</reference>